<dbReference type="GO" id="GO:0016853">
    <property type="term" value="F:isomerase activity"/>
    <property type="evidence" value="ECO:0007669"/>
    <property type="project" value="UniProtKB-KW"/>
</dbReference>
<comment type="similarity">
    <text evidence="1">Belongs to the N-acylglucosamine 2-epimerase family.</text>
</comment>
<organism evidence="3 4">
    <name type="scientific">Flaviramulus basaltis</name>
    <dbReference type="NCBI Taxonomy" id="369401"/>
    <lineage>
        <taxon>Bacteria</taxon>
        <taxon>Pseudomonadati</taxon>
        <taxon>Bacteroidota</taxon>
        <taxon>Flavobacteriia</taxon>
        <taxon>Flavobacteriales</taxon>
        <taxon>Flavobacteriaceae</taxon>
        <taxon>Flaviramulus</taxon>
    </lineage>
</organism>
<keyword evidence="4" id="KW-1185">Reference proteome</keyword>
<dbReference type="RefSeq" id="WP_072401392.1">
    <property type="nucleotide sequence ID" value="NZ_FPKV01000002.1"/>
</dbReference>
<gene>
    <name evidence="3" type="ORF">SAMN05428642_102422</name>
</gene>
<dbReference type="Gene3D" id="1.50.10.10">
    <property type="match status" value="1"/>
</dbReference>
<evidence type="ECO:0000313" key="4">
    <source>
        <dbReference type="Proteomes" id="UP000182544"/>
    </source>
</evidence>
<dbReference type="OrthoDB" id="618431at2"/>
<proteinExistence type="inferred from homology"/>
<evidence type="ECO:0000256" key="2">
    <source>
        <dbReference type="ARBA" id="ARBA00023235"/>
    </source>
</evidence>
<keyword evidence="2" id="KW-0413">Isomerase</keyword>
<dbReference type="GO" id="GO:0005975">
    <property type="term" value="P:carbohydrate metabolic process"/>
    <property type="evidence" value="ECO:0007669"/>
    <property type="project" value="InterPro"/>
</dbReference>
<dbReference type="AlphaFoldDB" id="A0A1K2IJR5"/>
<dbReference type="InterPro" id="IPR008928">
    <property type="entry name" value="6-hairpin_glycosidase_sf"/>
</dbReference>
<dbReference type="InterPro" id="IPR010819">
    <property type="entry name" value="AGE/CE"/>
</dbReference>
<name>A0A1K2IJR5_9FLAO</name>
<dbReference type="Proteomes" id="UP000182544">
    <property type="component" value="Unassembled WGS sequence"/>
</dbReference>
<sequence length="450" mass="52127">MNKVFSVFCLLSVIFSSCKEEEEKTTNNELLAELEVAAKDNLLDKWYPLVLDKEDGGYYSDVTHDFKLGENHNKMIVTQARHVWVNAKASLIYKDSTYLTYAKHGFEFLKNKMWDSINGGFYNLVEKDGEPIFSRGQEKTAYGNSFAIYGLAAYYEASQNPEALEYAKKTFYWLETHSHDAELKGYFQNLNLDGSPIIRPDDEPSTSDIGYKDQNSSIHLLEAFTSLYEVWPDKLLAQRLEELLLLIRDTIVTDKGYMNLFFTADWTPISYKNTSKENIKRHYYLNHISFGHDIEIAYLMLEASHALGLKNDAITLAKAKLLVDHTIKNGIDKELGGLYDGGYYYENEDSLTIINDNKNWWAQAEGLNSLLIMNDYFPEDTLNYKAQFDNLWKYTKTYFMDDEFGGWYEWGIDKTPESKMALKGHIWKSTYHNFRALTNCIKTLKKESSH</sequence>
<evidence type="ECO:0000256" key="1">
    <source>
        <dbReference type="ARBA" id="ARBA00008558"/>
    </source>
</evidence>
<dbReference type="PANTHER" id="PTHR15108">
    <property type="entry name" value="N-ACYLGLUCOSAMINE-2-EPIMERASE"/>
    <property type="match status" value="1"/>
</dbReference>
<dbReference type="STRING" id="369401.SAMN05428642_102422"/>
<dbReference type="EMBL" id="FPKV01000002">
    <property type="protein sequence ID" value="SFZ91907.1"/>
    <property type="molecule type" value="Genomic_DNA"/>
</dbReference>
<dbReference type="PROSITE" id="PS51257">
    <property type="entry name" value="PROKAR_LIPOPROTEIN"/>
    <property type="match status" value="1"/>
</dbReference>
<dbReference type="InterPro" id="IPR012341">
    <property type="entry name" value="6hp_glycosidase-like_sf"/>
</dbReference>
<dbReference type="Pfam" id="PF07221">
    <property type="entry name" value="GlcNAc_2-epim"/>
    <property type="match status" value="1"/>
</dbReference>
<evidence type="ECO:0000313" key="3">
    <source>
        <dbReference type="EMBL" id="SFZ91907.1"/>
    </source>
</evidence>
<protein>
    <submittedName>
        <fullName evidence="3">Mannobiose 2-epimerase</fullName>
    </submittedName>
</protein>
<reference evidence="3 4" key="1">
    <citation type="submission" date="2016-10" db="EMBL/GenBank/DDBJ databases">
        <authorList>
            <person name="de Groot N.N."/>
        </authorList>
    </citation>
    <scope>NUCLEOTIDE SEQUENCE [LARGE SCALE GENOMIC DNA]</scope>
    <source>
        <strain evidence="3 4">DSM 18180</strain>
    </source>
</reference>
<accession>A0A1K2IJR5</accession>
<dbReference type="SUPFAM" id="SSF48208">
    <property type="entry name" value="Six-hairpin glycosidases"/>
    <property type="match status" value="1"/>
</dbReference>